<evidence type="ECO:0000313" key="3">
    <source>
        <dbReference type="EMBL" id="ODM02792.1"/>
    </source>
</evidence>
<dbReference type="InterPro" id="IPR008763">
    <property type="entry name" value="Peptidase_S55"/>
</dbReference>
<dbReference type="PROSITE" id="PS51494">
    <property type="entry name" value="SPOIVB"/>
    <property type="match status" value="1"/>
</dbReference>
<dbReference type="EC" id="3.4.21.116" evidence="3"/>
<keyword evidence="3" id="KW-0378">Hydrolase</keyword>
<evidence type="ECO:0000313" key="4">
    <source>
        <dbReference type="Proteomes" id="UP000095003"/>
    </source>
</evidence>
<keyword evidence="1" id="KW-1133">Transmembrane helix</keyword>
<name>A0A1E3A221_9FIRM</name>
<feature type="transmembrane region" description="Helical" evidence="1">
    <location>
        <begin position="40"/>
        <end position="62"/>
    </location>
</feature>
<dbReference type="SUPFAM" id="SSF50156">
    <property type="entry name" value="PDZ domain-like"/>
    <property type="match status" value="1"/>
</dbReference>
<dbReference type="NCBIfam" id="TIGR02860">
    <property type="entry name" value="spore_IV_B"/>
    <property type="match status" value="1"/>
</dbReference>
<dbReference type="GO" id="GO:0016787">
    <property type="term" value="F:hydrolase activity"/>
    <property type="evidence" value="ECO:0007669"/>
    <property type="project" value="UniProtKB-KW"/>
</dbReference>
<organism evidence="3 4">
    <name type="scientific">Eisenbergiella tayi</name>
    <dbReference type="NCBI Taxonomy" id="1432052"/>
    <lineage>
        <taxon>Bacteria</taxon>
        <taxon>Bacillati</taxon>
        <taxon>Bacillota</taxon>
        <taxon>Clostridia</taxon>
        <taxon>Lachnospirales</taxon>
        <taxon>Lachnospiraceae</taxon>
        <taxon>Eisenbergiella</taxon>
    </lineage>
</organism>
<accession>A0A1E3A221</accession>
<dbReference type="InterPro" id="IPR014219">
    <property type="entry name" value="SpoIVB"/>
</dbReference>
<reference evidence="3 4" key="1">
    <citation type="submission" date="2016-07" db="EMBL/GenBank/DDBJ databases">
        <title>Characterization of isolates of Eisenbergiella tayi derived from blood cultures, using whole genome sequencing.</title>
        <authorList>
            <person name="Burdz T."/>
            <person name="Wiebe D."/>
            <person name="Huynh C."/>
            <person name="Bernard K."/>
        </authorList>
    </citation>
    <scope>NUCLEOTIDE SEQUENCE [LARGE SCALE GENOMIC DNA]</scope>
    <source>
        <strain evidence="3 4">NML 120489</strain>
    </source>
</reference>
<dbReference type="Gene3D" id="2.30.42.10">
    <property type="match status" value="1"/>
</dbReference>
<dbReference type="EMBL" id="MCGI01000008">
    <property type="protein sequence ID" value="ODM02792.1"/>
    <property type="molecule type" value="Genomic_DNA"/>
</dbReference>
<evidence type="ECO:0000259" key="2">
    <source>
        <dbReference type="PROSITE" id="PS51494"/>
    </source>
</evidence>
<sequence length="467" mass="51322">MYVLFFAERVQKTRSSCACYQQNKQQEGCEILEKRKKYRLFLYVLLICSMTALIICWLFLIWEKIPRAIHIRAGVRQDLDLNVPVSGKLYKAPSDTADGDEAIPVTGMSSVAEKKEPKSLSVDLGDSLTLYAEDIDTYTMDLKLFGLIPFKSVNVQVINDKTLIPAGVPIGIYVKTEGILVIATGDFTGVDGQLKEPVGHLLKEGDYILKADGKEVEGKAAFMRQIEESNGEEMVLTILREDQEFDLKVKPEENQDGQYKLGIWIRDNAQGVGTLTYIDENNSFGALGHGINDMDTATLMNLRNGSLYQTEIVSITKGENGTPGELTGVIDYKESNKMGTIEANTVEGIFGELNDSAAAHITSQAMPIGLKQEVETGPAQILCSVGGEPKLYDIKITAIHLDHDNINRGIELQVTDRELLETTGGIVQGMSGSPILQDGKIIGAVTHVLVQDPTRGFGIFIENMLLQ</sequence>
<proteinExistence type="predicted"/>
<dbReference type="Proteomes" id="UP000095003">
    <property type="component" value="Unassembled WGS sequence"/>
</dbReference>
<dbReference type="Pfam" id="PF05580">
    <property type="entry name" value="Peptidase_S55"/>
    <property type="match status" value="1"/>
</dbReference>
<dbReference type="InterPro" id="IPR009003">
    <property type="entry name" value="Peptidase_S1_PA"/>
</dbReference>
<dbReference type="SUPFAM" id="SSF50494">
    <property type="entry name" value="Trypsin-like serine proteases"/>
    <property type="match status" value="1"/>
</dbReference>
<protein>
    <submittedName>
        <fullName evidence="3">SpoIVB peptidase</fullName>
        <ecNumber evidence="3">3.4.21.116</ecNumber>
    </submittedName>
</protein>
<dbReference type="PATRIC" id="fig|1432052.3.peg.6657"/>
<feature type="domain" description="Peptidase S55" evidence="2">
    <location>
        <begin position="243"/>
        <end position="467"/>
    </location>
</feature>
<gene>
    <name evidence="3" type="primary">spoIVB</name>
    <name evidence="3" type="ORF">BEH84_06023</name>
</gene>
<keyword evidence="1" id="KW-0812">Transmembrane</keyword>
<evidence type="ECO:0000256" key="1">
    <source>
        <dbReference type="SAM" id="Phobius"/>
    </source>
</evidence>
<keyword evidence="1" id="KW-0472">Membrane</keyword>
<dbReference type="AlphaFoldDB" id="A0A1E3A221"/>
<dbReference type="InterPro" id="IPR036034">
    <property type="entry name" value="PDZ_sf"/>
</dbReference>
<comment type="caution">
    <text evidence="3">The sequence shown here is derived from an EMBL/GenBank/DDBJ whole genome shotgun (WGS) entry which is preliminary data.</text>
</comment>